<name>A0A926JSY0_9FLAO</name>
<comment type="caution">
    <text evidence="3">The sequence shown here is derived from an EMBL/GenBank/DDBJ whole genome shotgun (WGS) entry which is preliminary data.</text>
</comment>
<evidence type="ECO:0000256" key="1">
    <source>
        <dbReference type="SAM" id="Phobius"/>
    </source>
</evidence>
<dbReference type="NCBIfam" id="NF047864">
    <property type="entry name" value="CBU_0592_membra"/>
    <property type="match status" value="1"/>
</dbReference>
<proteinExistence type="predicted"/>
<accession>A0A926JSY0</accession>
<reference evidence="3 4" key="1">
    <citation type="submission" date="2020-09" db="EMBL/GenBank/DDBJ databases">
        <title>Sinomicrobium weinanense sp. nov., a halophilic bacteria isolated from saline-alkali soil.</title>
        <authorList>
            <person name="Wu P."/>
            <person name="Ren H."/>
            <person name="Mei Y."/>
            <person name="Liang Y."/>
            <person name="Chen Z."/>
        </authorList>
    </citation>
    <scope>NUCLEOTIDE SEQUENCE [LARGE SCALE GENOMIC DNA]</scope>
    <source>
        <strain evidence="3 4">FJxs</strain>
    </source>
</reference>
<feature type="transmembrane region" description="Helical" evidence="1">
    <location>
        <begin position="6"/>
        <end position="22"/>
    </location>
</feature>
<sequence>MFLYSVAGWLGAIVFVIAYFLLSMKRISANKPLYHLLNAAGGICLIINALHLSDLPNVVVNIVWTSIAFLAVYRMYRSIPD</sequence>
<keyword evidence="4" id="KW-1185">Reference proteome</keyword>
<organism evidence="3 4">
    <name type="scientific">Sinomicrobium weinanense</name>
    <dbReference type="NCBI Taxonomy" id="2842200"/>
    <lineage>
        <taxon>Bacteria</taxon>
        <taxon>Pseudomonadati</taxon>
        <taxon>Bacteroidota</taxon>
        <taxon>Flavobacteriia</taxon>
        <taxon>Flavobacteriales</taxon>
        <taxon>Flavobacteriaceae</taxon>
        <taxon>Sinomicrobium</taxon>
    </lineage>
</organism>
<keyword evidence="1" id="KW-1133">Transmembrane helix</keyword>
<gene>
    <name evidence="3" type="ORF">IBL28_11570</name>
</gene>
<keyword evidence="1" id="KW-0812">Transmembrane</keyword>
<protein>
    <recommendedName>
        <fullName evidence="2">CBU-0592-like domain-containing protein</fullName>
    </recommendedName>
</protein>
<feature type="transmembrane region" description="Helical" evidence="1">
    <location>
        <begin position="58"/>
        <end position="76"/>
    </location>
</feature>
<dbReference type="Proteomes" id="UP000653730">
    <property type="component" value="Unassembled WGS sequence"/>
</dbReference>
<dbReference type="InterPro" id="IPR058058">
    <property type="entry name" value="CBU_0592-like"/>
</dbReference>
<dbReference type="AlphaFoldDB" id="A0A926JSY0"/>
<dbReference type="Pfam" id="PF26604">
    <property type="entry name" value="CBU_0592"/>
    <property type="match status" value="1"/>
</dbReference>
<feature type="domain" description="CBU-0592-like" evidence="2">
    <location>
        <begin position="5"/>
        <end position="77"/>
    </location>
</feature>
<dbReference type="EMBL" id="JACVDC010000031">
    <property type="protein sequence ID" value="MBC9796611.1"/>
    <property type="molecule type" value="Genomic_DNA"/>
</dbReference>
<evidence type="ECO:0000313" key="4">
    <source>
        <dbReference type="Proteomes" id="UP000653730"/>
    </source>
</evidence>
<evidence type="ECO:0000259" key="2">
    <source>
        <dbReference type="Pfam" id="PF26604"/>
    </source>
</evidence>
<dbReference type="RefSeq" id="WP_187965757.1">
    <property type="nucleotide sequence ID" value="NZ_JACVDC010000031.1"/>
</dbReference>
<feature type="transmembrane region" description="Helical" evidence="1">
    <location>
        <begin position="34"/>
        <end position="52"/>
    </location>
</feature>
<evidence type="ECO:0000313" key="3">
    <source>
        <dbReference type="EMBL" id="MBC9796611.1"/>
    </source>
</evidence>
<keyword evidence="1" id="KW-0472">Membrane</keyword>